<evidence type="ECO:0000313" key="2">
    <source>
        <dbReference type="Proteomes" id="UP000009159"/>
    </source>
</evidence>
<dbReference type="eggNOG" id="ENOG5030IUW">
    <property type="taxonomic scope" value="Bacteria"/>
</dbReference>
<protein>
    <submittedName>
        <fullName evidence="1">Uncharacterized protein</fullName>
    </submittedName>
</protein>
<dbReference type="KEGG" id="mva:Mvan_3606"/>
<keyword evidence="2" id="KW-1185">Reference proteome</keyword>
<dbReference type="Proteomes" id="UP000009159">
    <property type="component" value="Chromosome"/>
</dbReference>
<evidence type="ECO:0000313" key="1">
    <source>
        <dbReference type="EMBL" id="ABM14398.1"/>
    </source>
</evidence>
<dbReference type="AlphaFoldDB" id="A1TB48"/>
<reference evidence="1" key="1">
    <citation type="submission" date="2006-12" db="EMBL/GenBank/DDBJ databases">
        <title>Complete sequence of Mycobacterium vanbaalenii PYR-1.</title>
        <authorList>
            <consortium name="US DOE Joint Genome Institute"/>
            <person name="Copeland A."/>
            <person name="Lucas S."/>
            <person name="Lapidus A."/>
            <person name="Barry K."/>
            <person name="Detter J.C."/>
            <person name="Glavina del Rio T."/>
            <person name="Hammon N."/>
            <person name="Israni S."/>
            <person name="Dalin E."/>
            <person name="Tice H."/>
            <person name="Pitluck S."/>
            <person name="Singan V."/>
            <person name="Schmutz J."/>
            <person name="Larimer F."/>
            <person name="Land M."/>
            <person name="Hauser L."/>
            <person name="Kyrpides N."/>
            <person name="Anderson I.J."/>
            <person name="Miller C."/>
            <person name="Richardson P."/>
        </authorList>
    </citation>
    <scope>NUCLEOTIDE SEQUENCE [LARGE SCALE GENOMIC DNA]</scope>
    <source>
        <strain evidence="1">PYR-1</strain>
    </source>
</reference>
<accession>A1TB48</accession>
<gene>
    <name evidence="1" type="ordered locus">Mvan_3606</name>
</gene>
<sequence length="190" mass="18791">MQTNACAASSAIGSPPMRGTIVALGIVASSALVACGGGSGTDATTTSTGMAAGDIPRISRVPMTTPPPATATPPAGPVPAAGPECGEAPARIVEMINAAFTNGEHLEHMQSVSGPSGMVIVGGNIVDATGTRVSSADSWVMSAGAIYGLSSDARRHTLLPDGRDLILGNWATYNDAVGECVMAATRAANG</sequence>
<dbReference type="EMBL" id="CP000511">
    <property type="protein sequence ID" value="ABM14398.1"/>
    <property type="molecule type" value="Genomic_DNA"/>
</dbReference>
<name>A1TB48_MYCVP</name>
<proteinExistence type="predicted"/>
<organism evidence="1 2">
    <name type="scientific">Mycolicibacterium vanbaalenii (strain DSM 7251 / JCM 13017 / BCRC 16820 / KCTC 9966 / NRRL B-24157 / PYR-1)</name>
    <name type="common">Mycobacterium vanbaalenii</name>
    <dbReference type="NCBI Taxonomy" id="350058"/>
    <lineage>
        <taxon>Bacteria</taxon>
        <taxon>Bacillati</taxon>
        <taxon>Actinomycetota</taxon>
        <taxon>Actinomycetes</taxon>
        <taxon>Mycobacteriales</taxon>
        <taxon>Mycobacteriaceae</taxon>
        <taxon>Mycolicibacterium</taxon>
    </lineage>
</organism>
<dbReference type="HOGENOM" id="CLU_1426595_0_0_11"/>